<protein>
    <submittedName>
        <fullName evidence="6">Putative mg2+ transporter</fullName>
    </submittedName>
</protein>
<dbReference type="InterPro" id="IPR045863">
    <property type="entry name" value="CorA_TM1_TM2"/>
</dbReference>
<reference evidence="6 7" key="1">
    <citation type="submission" date="2015-03" db="EMBL/GenBank/DDBJ databases">
        <authorList>
            <person name="Morales-Cruz A."/>
            <person name="Amrine K.C."/>
            <person name="Cantu D."/>
        </authorList>
    </citation>
    <scope>NUCLEOTIDE SEQUENCE [LARGE SCALE GENOMIC DNA]</scope>
    <source>
        <strain evidence="6">DS831</strain>
    </source>
</reference>
<dbReference type="GO" id="GO:0016020">
    <property type="term" value="C:membrane"/>
    <property type="evidence" value="ECO:0007669"/>
    <property type="project" value="UniProtKB-SubCell"/>
</dbReference>
<gene>
    <name evidence="6" type="ORF">UCDDS831_g09180</name>
</gene>
<accession>A0A0G2DSL8</accession>
<keyword evidence="4 5" id="KW-0472">Membrane</keyword>
<feature type="transmembrane region" description="Helical" evidence="5">
    <location>
        <begin position="165"/>
        <end position="183"/>
    </location>
</feature>
<dbReference type="SUPFAM" id="SSF144083">
    <property type="entry name" value="Magnesium transport protein CorA, transmembrane region"/>
    <property type="match status" value="1"/>
</dbReference>
<feature type="transmembrane region" description="Helical" evidence="5">
    <location>
        <begin position="131"/>
        <end position="153"/>
    </location>
</feature>
<keyword evidence="3 5" id="KW-1133">Transmembrane helix</keyword>
<dbReference type="InterPro" id="IPR002523">
    <property type="entry name" value="MgTranspt_CorA/ZnTranspt_ZntB"/>
</dbReference>
<dbReference type="GO" id="GO:0046873">
    <property type="term" value="F:metal ion transmembrane transporter activity"/>
    <property type="evidence" value="ECO:0007669"/>
    <property type="project" value="InterPro"/>
</dbReference>
<evidence type="ECO:0000256" key="1">
    <source>
        <dbReference type="ARBA" id="ARBA00004141"/>
    </source>
</evidence>
<dbReference type="AlphaFoldDB" id="A0A0G2DSL8"/>
<sequence length="192" mass="21416">MDCTGTWPDVFNSYRDYYYLLKHRIDDDPLNRAHQKSINAFAQEIEAITAILTQQVTVLNDFRLALDQRRDHSSSTTTTPSYYAVAPTVLDAAAAAADAKLRGFAGMRRNAEALRAASLAQIDSNKDRQEAAIYAFTIVTIVFLPLSFVSGFLGMNTADLRDMPHRQWVFWAAALPLTALVVLRDAEIFLLG</sequence>
<comment type="subcellular location">
    <subcellularLocation>
        <location evidence="1">Membrane</location>
        <topology evidence="1">Multi-pass membrane protein</topology>
    </subcellularLocation>
</comment>
<evidence type="ECO:0000256" key="2">
    <source>
        <dbReference type="ARBA" id="ARBA00022692"/>
    </source>
</evidence>
<dbReference type="Gene3D" id="1.20.58.340">
    <property type="entry name" value="Magnesium transport protein CorA, transmembrane region"/>
    <property type="match status" value="1"/>
</dbReference>
<dbReference type="Pfam" id="PF01544">
    <property type="entry name" value="CorA"/>
    <property type="match status" value="1"/>
</dbReference>
<dbReference type="EMBL" id="LAQI01000345">
    <property type="protein sequence ID" value="KKY13261.1"/>
    <property type="molecule type" value="Genomic_DNA"/>
</dbReference>
<proteinExistence type="predicted"/>
<evidence type="ECO:0000313" key="7">
    <source>
        <dbReference type="Proteomes" id="UP000034182"/>
    </source>
</evidence>
<evidence type="ECO:0000256" key="3">
    <source>
        <dbReference type="ARBA" id="ARBA00022989"/>
    </source>
</evidence>
<evidence type="ECO:0000256" key="4">
    <source>
        <dbReference type="ARBA" id="ARBA00023136"/>
    </source>
</evidence>
<organism evidence="6 7">
    <name type="scientific">Diplodia seriata</name>
    <dbReference type="NCBI Taxonomy" id="420778"/>
    <lineage>
        <taxon>Eukaryota</taxon>
        <taxon>Fungi</taxon>
        <taxon>Dikarya</taxon>
        <taxon>Ascomycota</taxon>
        <taxon>Pezizomycotina</taxon>
        <taxon>Dothideomycetes</taxon>
        <taxon>Dothideomycetes incertae sedis</taxon>
        <taxon>Botryosphaeriales</taxon>
        <taxon>Botryosphaeriaceae</taxon>
        <taxon>Diplodia</taxon>
    </lineage>
</organism>
<evidence type="ECO:0000256" key="5">
    <source>
        <dbReference type="SAM" id="Phobius"/>
    </source>
</evidence>
<keyword evidence="2 5" id="KW-0812">Transmembrane</keyword>
<reference evidence="6 7" key="2">
    <citation type="submission" date="2015-05" db="EMBL/GenBank/DDBJ databases">
        <title>Distinctive expansion of gene families associated with plant cell wall degradation and secondary metabolism in the genomes of grapevine trunk pathogens.</title>
        <authorList>
            <person name="Lawrence D.P."/>
            <person name="Travadon R."/>
            <person name="Rolshausen P.E."/>
            <person name="Baumgartner K."/>
        </authorList>
    </citation>
    <scope>NUCLEOTIDE SEQUENCE [LARGE SCALE GENOMIC DNA]</scope>
    <source>
        <strain evidence="6">DS831</strain>
    </source>
</reference>
<evidence type="ECO:0000313" key="6">
    <source>
        <dbReference type="EMBL" id="KKY13261.1"/>
    </source>
</evidence>
<dbReference type="Proteomes" id="UP000034182">
    <property type="component" value="Unassembled WGS sequence"/>
</dbReference>
<name>A0A0G2DSL8_9PEZI</name>
<comment type="caution">
    <text evidence="6">The sequence shown here is derived from an EMBL/GenBank/DDBJ whole genome shotgun (WGS) entry which is preliminary data.</text>
</comment>